<evidence type="ECO:0000313" key="5">
    <source>
        <dbReference type="Proteomes" id="UP000229730"/>
    </source>
</evidence>
<evidence type="ECO:0000256" key="2">
    <source>
        <dbReference type="PROSITE-ProRule" id="PRU00335"/>
    </source>
</evidence>
<evidence type="ECO:0000259" key="3">
    <source>
        <dbReference type="PROSITE" id="PS50977"/>
    </source>
</evidence>
<dbReference type="RefSeq" id="WP_099472065.1">
    <property type="nucleotide sequence ID" value="NZ_CP041025.1"/>
</dbReference>
<feature type="DNA-binding region" description="H-T-H motif" evidence="2">
    <location>
        <begin position="31"/>
        <end position="50"/>
    </location>
</feature>
<comment type="caution">
    <text evidence="4">The sequence shown here is derived from an EMBL/GenBank/DDBJ whole genome shotgun (WGS) entry which is preliminary data.</text>
</comment>
<dbReference type="Proteomes" id="UP000229730">
    <property type="component" value="Unassembled WGS sequence"/>
</dbReference>
<feature type="domain" description="HTH tetR-type" evidence="3">
    <location>
        <begin position="8"/>
        <end position="68"/>
    </location>
</feature>
<sequence>MTKLDKAADRTRMIIRATHVSISENGVRQFTLRSIAQQCDIHLKTLQHYFPTRNDLLKAVFQERMDKYLPPLMEILHSVDSALCRFNKIIDQLFDFSVDIENQRFFTEIFSMAQSDPQWMALVDTKFELFYNRIGDLISELNPDLDREAGRKRALAMGSMMEGMMLFLGENKPPRPERDGLDQEIRGLLLLMAQAPRL</sequence>
<keyword evidence="1 2" id="KW-0238">DNA-binding</keyword>
<name>A0A2G4YSD6_9PROT</name>
<dbReference type="GO" id="GO:0003677">
    <property type="term" value="F:DNA binding"/>
    <property type="evidence" value="ECO:0007669"/>
    <property type="project" value="UniProtKB-UniRule"/>
</dbReference>
<dbReference type="Pfam" id="PF00440">
    <property type="entry name" value="TetR_N"/>
    <property type="match status" value="1"/>
</dbReference>
<proteinExistence type="predicted"/>
<accession>A0A2G4YSD6</accession>
<dbReference type="OrthoDB" id="9809265at2"/>
<dbReference type="AlphaFoldDB" id="A0A2G4YSD6"/>
<protein>
    <recommendedName>
        <fullName evidence="3">HTH tetR-type domain-containing protein</fullName>
    </recommendedName>
</protein>
<dbReference type="InParanoid" id="A0A2G4YSD6"/>
<evidence type="ECO:0000313" key="4">
    <source>
        <dbReference type="EMBL" id="PHZ85177.1"/>
    </source>
</evidence>
<gene>
    <name evidence="4" type="ORF">CRD36_07140</name>
</gene>
<dbReference type="InterPro" id="IPR009057">
    <property type="entry name" value="Homeodomain-like_sf"/>
</dbReference>
<dbReference type="SUPFAM" id="SSF46689">
    <property type="entry name" value="Homeodomain-like"/>
    <property type="match status" value="1"/>
</dbReference>
<keyword evidence="5" id="KW-1185">Reference proteome</keyword>
<dbReference type="Gene3D" id="1.10.357.10">
    <property type="entry name" value="Tetracycline Repressor, domain 2"/>
    <property type="match status" value="1"/>
</dbReference>
<dbReference type="PROSITE" id="PS50977">
    <property type="entry name" value="HTH_TETR_2"/>
    <property type="match status" value="1"/>
</dbReference>
<organism evidence="4 5">
    <name type="scientific">Paremcibacter congregatus</name>
    <dbReference type="NCBI Taxonomy" id="2043170"/>
    <lineage>
        <taxon>Bacteria</taxon>
        <taxon>Pseudomonadati</taxon>
        <taxon>Pseudomonadota</taxon>
        <taxon>Alphaproteobacteria</taxon>
        <taxon>Emcibacterales</taxon>
        <taxon>Emcibacteraceae</taxon>
        <taxon>Paremcibacter</taxon>
    </lineage>
</organism>
<reference evidence="4 5" key="1">
    <citation type="submission" date="2017-10" db="EMBL/GenBank/DDBJ databases">
        <title>Frigbacter circumglobatus gen. nov. sp. nov., isolated from sediment cultured in situ.</title>
        <authorList>
            <person name="Zhao Z."/>
        </authorList>
    </citation>
    <scope>NUCLEOTIDE SEQUENCE [LARGE SCALE GENOMIC DNA]</scope>
    <source>
        <strain evidence="4 5">ZYL</strain>
    </source>
</reference>
<dbReference type="InterPro" id="IPR001647">
    <property type="entry name" value="HTH_TetR"/>
</dbReference>
<dbReference type="EMBL" id="PDEM01000016">
    <property type="protein sequence ID" value="PHZ85177.1"/>
    <property type="molecule type" value="Genomic_DNA"/>
</dbReference>
<evidence type="ECO:0000256" key="1">
    <source>
        <dbReference type="ARBA" id="ARBA00023125"/>
    </source>
</evidence>